<feature type="region of interest" description="Disordered" evidence="1">
    <location>
        <begin position="1167"/>
        <end position="1189"/>
    </location>
</feature>
<dbReference type="Proteomes" id="UP000232722">
    <property type="component" value="Unassembled WGS sequence"/>
</dbReference>
<name>A0A2N0Q348_9GLOM</name>
<feature type="region of interest" description="Disordered" evidence="1">
    <location>
        <begin position="69"/>
        <end position="88"/>
    </location>
</feature>
<dbReference type="VEuPathDB" id="FungiDB:FUN_013720"/>
<sequence length="1236" mass="143793">MDNTSTFSNICNFDSIECNGRIKPITYNTKIPKSTELIISVGMYLCQIHYNQFILNETRNINYNKSCEHPKHDEYKNQSKNTKKKSSKLNLKKVPKRLIEVLELNESSEICSMCRNKTDKDSEYLQNEKYKAPIPIKKNNLNDNDNLQDESIETIQDELIEAIQDESIEVIQNESIETKQIKTCQHPKHDEYLNQSKNTSKQFSLQKVPTRLIKVLELDELAMICSMCKKKTDKDSQYLQTEEYKAPISRKNNNDNISKIGNHTYLFRKDILYTGEELQQFESDYQEIMTQLKISSEIKLSSKIIKMSNILYNNQHRLNLKPIYDPIAFKTMLETADKDLIGFFDELYAGTNPNTKSETTNNNNKKKLVSLCYFLASINNKYINGIKVDIGSYLETSGASSSSIDTLANIGVSVTRKTVNRKKNFISNEHQQTVDNYCLQNIENMFILNIDDYHNIHRRNQPTLLQTHNIYHFVTILLNTNTKIPKIPFYSLNNFSIHNPKGIDSGLIINNIKNNFMNQLGKSYYMQKELWKNFLIEDSYENRVELLNIHNYDGRIQNYHELRSMSNSKLVDFILHPLHSTKDYIECLDYVFKAFERLENIEENYLNNFIIPVIADWPGQVNIRRAITLRIKKGINSGVPEQVLNLIPMIGPLHVSLNSREILFQTYHFFFEMLYHNLFGDKKILSQKPKQTVINLILHLTYHGWKNIRDIVTKRFGNLKDAEYQMMIDLLDNSIPLTLDIYAILFRSGFFEGYLESTVKIWILFQRLRRHNYNKAPLMFLSDVFYWTSKNHPIINILKNNLPIFNDYFVENFHSSLRHQTAESNSELQIIQKAKIIDAERNNNPFKNSFVNLRNPAKSQIKELKSLEKKVSLFLFSIFDKIHQNIGNTKQINNDRYPKFYLPSFDIEVDVKVLPLGWNTQKIPADDKFCDANNCLLSNSIDLSNGIVLLCGHSFHKECLSTLYDDKCNFCFDYLSSGIEKNIKSLDQRLSTSLKENEIPLFEKENNNDDENDEEENIENILERTECDVENQYDIMYQQWDVRYAEGKPTFKLSEQVTVVYKDENLQDKVVKVLGQIVWLLEEAQKPKDVGEESREIKRAKSSTNLVGKADSINNHYTASINARIEIFVVEVQSILDKINNIEQIVNVLYEEKRWCEEARIVNQSETAQGQNETESINSSVNSSSNVSSEGISCNIWARFKRITDRIMSEKKLTLDGVCNRIAIEISDYGIGKICT</sequence>
<dbReference type="VEuPathDB" id="FungiDB:RhiirFUN_024415"/>
<dbReference type="EMBL" id="LLXJ01000184">
    <property type="protein sequence ID" value="PKC13530.1"/>
    <property type="molecule type" value="Genomic_DNA"/>
</dbReference>
<evidence type="ECO:0000313" key="3">
    <source>
        <dbReference type="Proteomes" id="UP000232722"/>
    </source>
</evidence>
<dbReference type="AlphaFoldDB" id="A0A2N0Q348"/>
<evidence type="ECO:0008006" key="4">
    <source>
        <dbReference type="Google" id="ProtNLM"/>
    </source>
</evidence>
<organism evidence="2 3">
    <name type="scientific">Rhizophagus irregularis</name>
    <dbReference type="NCBI Taxonomy" id="588596"/>
    <lineage>
        <taxon>Eukaryota</taxon>
        <taxon>Fungi</taxon>
        <taxon>Fungi incertae sedis</taxon>
        <taxon>Mucoromycota</taxon>
        <taxon>Glomeromycotina</taxon>
        <taxon>Glomeromycetes</taxon>
        <taxon>Glomerales</taxon>
        <taxon>Glomeraceae</taxon>
        <taxon>Rhizophagus</taxon>
    </lineage>
</organism>
<dbReference type="VEuPathDB" id="FungiDB:RhiirFUN_019045"/>
<evidence type="ECO:0000313" key="2">
    <source>
        <dbReference type="EMBL" id="PKC13530.1"/>
    </source>
</evidence>
<comment type="caution">
    <text evidence="2">The sequence shown here is derived from an EMBL/GenBank/DDBJ whole genome shotgun (WGS) entry which is preliminary data.</text>
</comment>
<proteinExistence type="predicted"/>
<feature type="compositionally biased region" description="Low complexity" evidence="1">
    <location>
        <begin position="1175"/>
        <end position="1189"/>
    </location>
</feature>
<reference evidence="2 3" key="1">
    <citation type="submission" date="2016-04" db="EMBL/GenBank/DDBJ databases">
        <title>Genome analyses suggest a sexual origin of heterokaryosis in a supposedly ancient asexual fungus.</title>
        <authorList>
            <person name="Ropars J."/>
            <person name="Sedzielewska K."/>
            <person name="Noel J."/>
            <person name="Charron P."/>
            <person name="Farinelli L."/>
            <person name="Marton T."/>
            <person name="Kruger M."/>
            <person name="Pelin A."/>
            <person name="Brachmann A."/>
            <person name="Corradi N."/>
        </authorList>
    </citation>
    <scope>NUCLEOTIDE SEQUENCE [LARGE SCALE GENOMIC DNA]</scope>
    <source>
        <strain evidence="2 3">A5</strain>
    </source>
</reference>
<dbReference type="VEuPathDB" id="FungiDB:RhiirA1_506825"/>
<evidence type="ECO:0000256" key="1">
    <source>
        <dbReference type="SAM" id="MobiDB-lite"/>
    </source>
</evidence>
<accession>A0A2N0Q348</accession>
<gene>
    <name evidence="2" type="ORF">RhiirA5_496058</name>
</gene>
<dbReference type="VEuPathDB" id="FungiDB:FUN_006459"/>
<dbReference type="VEuPathDB" id="FungiDB:RhiirA1_486135"/>
<dbReference type="VEuPathDB" id="FungiDB:FUN_014184"/>
<protein>
    <recommendedName>
        <fullName evidence="4">RING-type domain-containing protein</fullName>
    </recommendedName>
</protein>
<reference evidence="2 3" key="2">
    <citation type="submission" date="2017-09" db="EMBL/GenBank/DDBJ databases">
        <title>Extensive intraspecific genome diversity in a model arbuscular mycorrhizal fungus.</title>
        <authorList>
            <person name="Chen E.C."/>
            <person name="Morin E."/>
            <person name="Beaudet D."/>
            <person name="Noel J."/>
            <person name="Ndikumana S."/>
            <person name="Charron P."/>
            <person name="St-Onge C."/>
            <person name="Giorgi J."/>
            <person name="Grigoriev I.V."/>
            <person name="Roux C."/>
            <person name="Martin F.M."/>
            <person name="Corradi N."/>
        </authorList>
    </citation>
    <scope>NUCLEOTIDE SEQUENCE [LARGE SCALE GENOMIC DNA]</scope>
    <source>
        <strain evidence="2 3">A5</strain>
    </source>
</reference>
<dbReference type="VEuPathDB" id="FungiDB:RhiirA1_452265"/>